<name>A0A1R0GXU3_9FUNG</name>
<comment type="caution">
    <text evidence="1">The sequence shown here is derived from an EMBL/GenBank/DDBJ whole genome shotgun (WGS) entry which is preliminary data.</text>
</comment>
<gene>
    <name evidence="1" type="ORF">AYI68_g4165</name>
</gene>
<sequence length="75" mass="8596">MWAAVRLPNLPIQFDFYINDLFKRIQGVYVPGLTSRIPGLLFANDVVLLAETETDMKLALNNINDWSNTWEINAN</sequence>
<protein>
    <recommendedName>
        <fullName evidence="3">Reverse transcriptase domain-containing protein</fullName>
    </recommendedName>
</protein>
<keyword evidence="2" id="KW-1185">Reference proteome</keyword>
<reference evidence="1 2" key="1">
    <citation type="journal article" date="2016" name="Mol. Biol. Evol.">
        <title>Genome-Wide Survey of Gut Fungi (Harpellales) Reveals the First Horizontally Transferred Ubiquitin Gene from a Mosquito Host.</title>
        <authorList>
            <person name="Wang Y."/>
            <person name="White M.M."/>
            <person name="Kvist S."/>
            <person name="Moncalvo J.M."/>
        </authorList>
    </citation>
    <scope>NUCLEOTIDE SEQUENCE [LARGE SCALE GENOMIC DNA]</scope>
    <source>
        <strain evidence="1 2">ALG-7-W6</strain>
    </source>
</reference>
<dbReference type="OrthoDB" id="5534248at2759"/>
<evidence type="ECO:0000313" key="2">
    <source>
        <dbReference type="Proteomes" id="UP000187455"/>
    </source>
</evidence>
<dbReference type="EMBL" id="LSSL01002220">
    <property type="protein sequence ID" value="OLY81724.1"/>
    <property type="molecule type" value="Genomic_DNA"/>
</dbReference>
<dbReference type="AlphaFoldDB" id="A0A1R0GXU3"/>
<proteinExistence type="predicted"/>
<organism evidence="1 2">
    <name type="scientific">Smittium mucronatum</name>
    <dbReference type="NCBI Taxonomy" id="133383"/>
    <lineage>
        <taxon>Eukaryota</taxon>
        <taxon>Fungi</taxon>
        <taxon>Fungi incertae sedis</taxon>
        <taxon>Zoopagomycota</taxon>
        <taxon>Kickxellomycotina</taxon>
        <taxon>Harpellomycetes</taxon>
        <taxon>Harpellales</taxon>
        <taxon>Legeriomycetaceae</taxon>
        <taxon>Smittium</taxon>
    </lineage>
</organism>
<accession>A0A1R0GXU3</accession>
<dbReference type="Proteomes" id="UP000187455">
    <property type="component" value="Unassembled WGS sequence"/>
</dbReference>
<evidence type="ECO:0000313" key="1">
    <source>
        <dbReference type="EMBL" id="OLY81724.1"/>
    </source>
</evidence>
<evidence type="ECO:0008006" key="3">
    <source>
        <dbReference type="Google" id="ProtNLM"/>
    </source>
</evidence>